<evidence type="ECO:0000256" key="3">
    <source>
        <dbReference type="PROSITE-ProRule" id="PRU10007"/>
    </source>
</evidence>
<dbReference type="GO" id="GO:0009450">
    <property type="term" value="P:gamma-aminobutyric acid catabolic process"/>
    <property type="evidence" value="ECO:0007669"/>
    <property type="project" value="TreeGrafter"/>
</dbReference>
<dbReference type="Gene3D" id="3.40.309.10">
    <property type="entry name" value="Aldehyde Dehydrogenase, Chain A, domain 2"/>
    <property type="match status" value="1"/>
</dbReference>
<dbReference type="InterPro" id="IPR050740">
    <property type="entry name" value="Aldehyde_DH_Superfamily"/>
</dbReference>
<accession>A0A7X0H7B4</accession>
<organism evidence="6 7">
    <name type="scientific">Algisphaera agarilytica</name>
    <dbReference type="NCBI Taxonomy" id="1385975"/>
    <lineage>
        <taxon>Bacteria</taxon>
        <taxon>Pseudomonadati</taxon>
        <taxon>Planctomycetota</taxon>
        <taxon>Phycisphaerae</taxon>
        <taxon>Phycisphaerales</taxon>
        <taxon>Phycisphaeraceae</taxon>
        <taxon>Algisphaera</taxon>
    </lineage>
</organism>
<dbReference type="FunFam" id="3.40.605.10:FF:000007">
    <property type="entry name" value="NAD/NADP-dependent betaine aldehyde dehydrogenase"/>
    <property type="match status" value="1"/>
</dbReference>
<feature type="active site" evidence="3">
    <location>
        <position position="248"/>
    </location>
</feature>
<dbReference type="Proteomes" id="UP000541810">
    <property type="component" value="Unassembled WGS sequence"/>
</dbReference>
<dbReference type="InterPro" id="IPR016163">
    <property type="entry name" value="Ald_DH_C"/>
</dbReference>
<dbReference type="InterPro" id="IPR016161">
    <property type="entry name" value="Ald_DH/histidinol_DH"/>
</dbReference>
<comment type="similarity">
    <text evidence="1 4">Belongs to the aldehyde dehydrogenase family.</text>
</comment>
<dbReference type="InterPro" id="IPR029510">
    <property type="entry name" value="Ald_DH_CS_GLU"/>
</dbReference>
<dbReference type="PANTHER" id="PTHR43353">
    <property type="entry name" value="SUCCINATE-SEMIALDEHYDE DEHYDROGENASE, MITOCHONDRIAL"/>
    <property type="match status" value="1"/>
</dbReference>
<keyword evidence="7" id="KW-1185">Reference proteome</keyword>
<comment type="caution">
    <text evidence="6">The sequence shown here is derived from an EMBL/GenBank/DDBJ whole genome shotgun (WGS) entry which is preliminary data.</text>
</comment>
<evidence type="ECO:0000256" key="4">
    <source>
        <dbReference type="RuleBase" id="RU003345"/>
    </source>
</evidence>
<dbReference type="PANTHER" id="PTHR43353:SF5">
    <property type="entry name" value="SUCCINATE-SEMIALDEHYDE DEHYDROGENASE, MITOCHONDRIAL"/>
    <property type="match status" value="1"/>
</dbReference>
<gene>
    <name evidence="6" type="ORF">HNQ40_000965</name>
</gene>
<dbReference type="RefSeq" id="WP_184676746.1">
    <property type="nucleotide sequence ID" value="NZ_JACHGY010000001.1"/>
</dbReference>
<dbReference type="Pfam" id="PF00171">
    <property type="entry name" value="Aldedh"/>
    <property type="match status" value="1"/>
</dbReference>
<dbReference type="PROSITE" id="PS00687">
    <property type="entry name" value="ALDEHYDE_DEHYDR_GLU"/>
    <property type="match status" value="1"/>
</dbReference>
<protein>
    <submittedName>
        <fullName evidence="6">Acyl-CoA reductase-like NAD-dependent aldehyde dehydrogenase</fullName>
    </submittedName>
</protein>
<dbReference type="AlphaFoldDB" id="A0A7X0H7B4"/>
<dbReference type="EMBL" id="JACHGY010000001">
    <property type="protein sequence ID" value="MBB6429159.1"/>
    <property type="molecule type" value="Genomic_DNA"/>
</dbReference>
<evidence type="ECO:0000256" key="1">
    <source>
        <dbReference type="ARBA" id="ARBA00009986"/>
    </source>
</evidence>
<keyword evidence="2 4" id="KW-0560">Oxidoreductase</keyword>
<evidence type="ECO:0000259" key="5">
    <source>
        <dbReference type="Pfam" id="PF00171"/>
    </source>
</evidence>
<evidence type="ECO:0000313" key="6">
    <source>
        <dbReference type="EMBL" id="MBB6429159.1"/>
    </source>
</evidence>
<evidence type="ECO:0000313" key="7">
    <source>
        <dbReference type="Proteomes" id="UP000541810"/>
    </source>
</evidence>
<dbReference type="InterPro" id="IPR015590">
    <property type="entry name" value="Aldehyde_DH_dom"/>
</dbReference>
<dbReference type="GO" id="GO:0004777">
    <property type="term" value="F:succinate-semialdehyde dehydrogenase (NAD+) activity"/>
    <property type="evidence" value="ECO:0007669"/>
    <property type="project" value="TreeGrafter"/>
</dbReference>
<proteinExistence type="inferred from homology"/>
<name>A0A7X0H7B4_9BACT</name>
<evidence type="ECO:0000256" key="2">
    <source>
        <dbReference type="ARBA" id="ARBA00023002"/>
    </source>
</evidence>
<feature type="domain" description="Aldehyde dehydrogenase" evidence="5">
    <location>
        <begin position="19"/>
        <end position="461"/>
    </location>
</feature>
<dbReference type="SUPFAM" id="SSF53720">
    <property type="entry name" value="ALDH-like"/>
    <property type="match status" value="1"/>
</dbReference>
<dbReference type="InterPro" id="IPR016162">
    <property type="entry name" value="Ald_DH_N"/>
</dbReference>
<sequence>MLSTLYPVLINGEQLEADATATVINPATGQPAGEVPDISPALIQQSLVAAEKGFQVWSTMSPAARREIVLRYAELIEAEKDRLIDLLISETGKPRDNAEYDFGMLTTCLRYFVEEAERLDQPVLHDPDGRFLHYTLRQPLGVVVGVLAWNFPLLNLGYKLGPALAAGCSVILKPALETPLASLEVGYLAKKAGLPDGVVNIVTCSDHDVVGGLLESDIPSLVTMIGSTRGGLQVMDRSCTSVKRFSVELGGNSPAVVYPDAPIEDAARQIVDLKFANTGQVCVSPNRCFVHESIYEAFLDAAVQHTTSLNKIGPLVSAEARTRILGLVETAKEGGATVLCGGHAEDGPGFFMPPTILRDVDRSMSVACSEVFGPVLSVLPFSDTDNEIALANDTEFGLAAYVFTTNLTKGLRAAREIKAGSVCINEPHYSVQLPHGGLKQSGVGKDCSKYSLEEYLTLKRVSIQIDPT</sequence>
<dbReference type="Gene3D" id="3.40.605.10">
    <property type="entry name" value="Aldehyde Dehydrogenase, Chain A, domain 1"/>
    <property type="match status" value="1"/>
</dbReference>
<reference evidence="6 7" key="1">
    <citation type="submission" date="2020-08" db="EMBL/GenBank/DDBJ databases">
        <title>Genomic Encyclopedia of Type Strains, Phase IV (KMG-IV): sequencing the most valuable type-strain genomes for metagenomic binning, comparative biology and taxonomic classification.</title>
        <authorList>
            <person name="Goeker M."/>
        </authorList>
    </citation>
    <scope>NUCLEOTIDE SEQUENCE [LARGE SCALE GENOMIC DNA]</scope>
    <source>
        <strain evidence="6 7">DSM 103725</strain>
    </source>
</reference>